<dbReference type="SUPFAM" id="SSF51735">
    <property type="entry name" value="NAD(P)-binding Rossmann-fold domains"/>
    <property type="match status" value="1"/>
</dbReference>
<dbReference type="Gene3D" id="3.40.50.720">
    <property type="entry name" value="NAD(P)-binding Rossmann-like Domain"/>
    <property type="match status" value="1"/>
</dbReference>
<keyword evidence="2" id="KW-1185">Reference proteome</keyword>
<sequence>MKLIVAGASGFVATEVIRQSLGMPKITSVIAVERRPVSTPLNPVQGADDSKLHSFILDDYGSYPGEVIKQFAGADACIWTVAITPSKSRGLDFGEVRRVCQDYTLAGLQAMFEAGGEGGSGVTPFCFMYMSGMVAERDQNKMSNGKDLAEADDAATYQGETENRVLAFAAEHNDAVEARVSKPGLITTLGQILKTVAAKYVISLPNVDVTKISAAMLYQVINGFEQEPLENDYLVRIGRQALRDAV</sequence>
<comment type="caution">
    <text evidence="1">The sequence shown here is derived from an EMBL/GenBank/DDBJ whole genome shotgun (WGS) entry which is preliminary data.</text>
</comment>
<proteinExistence type="predicted"/>
<dbReference type="PANTHER" id="PTHR14097:SF9">
    <property type="entry name" value="EPIMERASE, PUTATIVE (AFU_ORTHOLOGUE AFUA_8G07320)-RELATED"/>
    <property type="match status" value="1"/>
</dbReference>
<dbReference type="Proteomes" id="UP001276659">
    <property type="component" value="Unassembled WGS sequence"/>
</dbReference>
<dbReference type="PANTHER" id="PTHR14097">
    <property type="entry name" value="OXIDOREDUCTASE HTATIP2"/>
    <property type="match status" value="1"/>
</dbReference>
<organism evidence="1 2">
    <name type="scientific">Lepraria neglecta</name>
    <dbReference type="NCBI Taxonomy" id="209136"/>
    <lineage>
        <taxon>Eukaryota</taxon>
        <taxon>Fungi</taxon>
        <taxon>Dikarya</taxon>
        <taxon>Ascomycota</taxon>
        <taxon>Pezizomycotina</taxon>
        <taxon>Lecanoromycetes</taxon>
        <taxon>OSLEUM clade</taxon>
        <taxon>Lecanoromycetidae</taxon>
        <taxon>Lecanorales</taxon>
        <taxon>Lecanorineae</taxon>
        <taxon>Stereocaulaceae</taxon>
        <taxon>Lepraria</taxon>
    </lineage>
</organism>
<dbReference type="EMBL" id="JASNWA010000006">
    <property type="protein sequence ID" value="KAK3174816.1"/>
    <property type="molecule type" value="Genomic_DNA"/>
</dbReference>
<evidence type="ECO:0008006" key="3">
    <source>
        <dbReference type="Google" id="ProtNLM"/>
    </source>
</evidence>
<reference evidence="1" key="1">
    <citation type="submission" date="2022-11" db="EMBL/GenBank/DDBJ databases">
        <title>Chromosomal genome sequence assembly and mating type (MAT) locus characterization of the leprose asexual lichenized fungus Lepraria neglecta (Nyl.) Erichsen.</title>
        <authorList>
            <person name="Allen J.L."/>
            <person name="Pfeffer B."/>
        </authorList>
    </citation>
    <scope>NUCLEOTIDE SEQUENCE</scope>
    <source>
        <strain evidence="1">Allen 5258</strain>
    </source>
</reference>
<name>A0AAD9ZAU1_9LECA</name>
<dbReference type="InterPro" id="IPR036291">
    <property type="entry name" value="NAD(P)-bd_dom_sf"/>
</dbReference>
<evidence type="ECO:0000313" key="2">
    <source>
        <dbReference type="Proteomes" id="UP001276659"/>
    </source>
</evidence>
<evidence type="ECO:0000313" key="1">
    <source>
        <dbReference type="EMBL" id="KAK3174816.1"/>
    </source>
</evidence>
<accession>A0AAD9ZAU1</accession>
<protein>
    <recommendedName>
        <fullName evidence="3">NAD(P)-binding domain-containing protein</fullName>
    </recommendedName>
</protein>
<gene>
    <name evidence="1" type="ORF">OEA41_002062</name>
</gene>
<dbReference type="AlphaFoldDB" id="A0AAD9ZAU1"/>